<keyword evidence="6" id="KW-1185">Reference proteome</keyword>
<dbReference type="GO" id="GO:0016301">
    <property type="term" value="F:kinase activity"/>
    <property type="evidence" value="ECO:0007669"/>
    <property type="project" value="UniProtKB-KW"/>
</dbReference>
<dbReference type="PANTHER" id="PTHR43320">
    <property type="entry name" value="SUGAR KINASE"/>
    <property type="match status" value="1"/>
</dbReference>
<evidence type="ECO:0000313" key="5">
    <source>
        <dbReference type="EMBL" id="MFC4726197.1"/>
    </source>
</evidence>
<evidence type="ECO:0000256" key="2">
    <source>
        <dbReference type="ARBA" id="ARBA00022679"/>
    </source>
</evidence>
<comment type="similarity">
    <text evidence="1">Belongs to the carbohydrate kinase PfkB family.</text>
</comment>
<gene>
    <name evidence="5" type="ORF">ACFPB0_12930</name>
</gene>
<name>A0ABV9NCV7_9PROT</name>
<dbReference type="Pfam" id="PF00294">
    <property type="entry name" value="PfkB"/>
    <property type="match status" value="1"/>
</dbReference>
<keyword evidence="2" id="KW-0808">Transferase</keyword>
<dbReference type="InterPro" id="IPR011611">
    <property type="entry name" value="PfkB_dom"/>
</dbReference>
<dbReference type="Proteomes" id="UP001596024">
    <property type="component" value="Unassembled WGS sequence"/>
</dbReference>
<accession>A0ABV9NCV7</accession>
<proteinExistence type="inferred from homology"/>
<dbReference type="Gene3D" id="3.30.1110.10">
    <property type="match status" value="1"/>
</dbReference>
<dbReference type="PROSITE" id="PS00584">
    <property type="entry name" value="PFKB_KINASES_2"/>
    <property type="match status" value="1"/>
</dbReference>
<comment type="caution">
    <text evidence="5">The sequence shown here is derived from an EMBL/GenBank/DDBJ whole genome shotgun (WGS) entry which is preliminary data.</text>
</comment>
<dbReference type="EMBL" id="JBHSGQ010000008">
    <property type="protein sequence ID" value="MFC4726197.1"/>
    <property type="molecule type" value="Genomic_DNA"/>
</dbReference>
<dbReference type="InterPro" id="IPR002173">
    <property type="entry name" value="Carboh/pur_kinase_PfkB_CS"/>
</dbReference>
<dbReference type="CDD" id="cd01168">
    <property type="entry name" value="adenosine_kinase"/>
    <property type="match status" value="1"/>
</dbReference>
<dbReference type="PANTHER" id="PTHR43320:SF3">
    <property type="entry name" value="CARBOHYDRATE KINASE PFKB DOMAIN-CONTAINING PROTEIN"/>
    <property type="match status" value="1"/>
</dbReference>
<reference evidence="6" key="1">
    <citation type="journal article" date="2019" name="Int. J. Syst. Evol. Microbiol.">
        <title>The Global Catalogue of Microorganisms (GCM) 10K type strain sequencing project: providing services to taxonomists for standard genome sequencing and annotation.</title>
        <authorList>
            <consortium name="The Broad Institute Genomics Platform"/>
            <consortium name="The Broad Institute Genome Sequencing Center for Infectious Disease"/>
            <person name="Wu L."/>
            <person name="Ma J."/>
        </authorList>
    </citation>
    <scope>NUCLEOTIDE SEQUENCE [LARGE SCALE GENOMIC DNA]</scope>
    <source>
        <strain evidence="6">CCUG 62981</strain>
    </source>
</reference>
<evidence type="ECO:0000313" key="6">
    <source>
        <dbReference type="Proteomes" id="UP001596024"/>
    </source>
</evidence>
<dbReference type="SUPFAM" id="SSF53613">
    <property type="entry name" value="Ribokinase-like"/>
    <property type="match status" value="1"/>
</dbReference>
<dbReference type="InterPro" id="IPR029056">
    <property type="entry name" value="Ribokinase-like"/>
</dbReference>
<dbReference type="Gene3D" id="3.40.1190.20">
    <property type="match status" value="1"/>
</dbReference>
<evidence type="ECO:0000256" key="1">
    <source>
        <dbReference type="ARBA" id="ARBA00010688"/>
    </source>
</evidence>
<sequence>MAPTRFDVIGVGNAIVDVIATADDAFLGQHAIEKGAMTLIDEERAKAIYAAMGPGQEVSGGSAANTLAGVASLGGRGGYIGKVADDQLGEIFAHDLRAIGVDYSTAPLNGGPATARCLILVTPDAQRSMNTFLGASTLFSGEDVDAARIADAQITYLEGYLFDRDEAKAAFVAAAEIARKAGRKVALTLSDPFCVDRHRASFRQLIAGHVDVVFANEVELKSLYQSDDFDAALSQIRAETRIAAITRSEKGAVIVSGEDSVAVPADPVEKLVDTTGAGDLFAAGFLLGLARGADLETCGRLGVLAAAEVISHVGARPLVSLAELAARRGIAIPSAA</sequence>
<protein>
    <submittedName>
        <fullName evidence="5">Adenosine kinase</fullName>
    </submittedName>
</protein>
<dbReference type="RefSeq" id="WP_371393075.1">
    <property type="nucleotide sequence ID" value="NZ_CP163421.1"/>
</dbReference>
<feature type="domain" description="Carbohydrate kinase PfkB" evidence="4">
    <location>
        <begin position="56"/>
        <end position="317"/>
    </location>
</feature>
<evidence type="ECO:0000259" key="4">
    <source>
        <dbReference type="Pfam" id="PF00294"/>
    </source>
</evidence>
<organism evidence="5 6">
    <name type="scientific">Glycocaulis abyssi</name>
    <dbReference type="NCBI Taxonomy" id="1433403"/>
    <lineage>
        <taxon>Bacteria</taxon>
        <taxon>Pseudomonadati</taxon>
        <taxon>Pseudomonadota</taxon>
        <taxon>Alphaproteobacteria</taxon>
        <taxon>Maricaulales</taxon>
        <taxon>Maricaulaceae</taxon>
        <taxon>Glycocaulis</taxon>
    </lineage>
</organism>
<evidence type="ECO:0000256" key="3">
    <source>
        <dbReference type="ARBA" id="ARBA00022777"/>
    </source>
</evidence>
<keyword evidence="3 5" id="KW-0418">Kinase</keyword>
<dbReference type="InterPro" id="IPR052700">
    <property type="entry name" value="Carb_kinase_PfkB-like"/>
</dbReference>